<proteinExistence type="predicted"/>
<dbReference type="EMBL" id="MHWD01000025">
    <property type="protein sequence ID" value="OHB03184.1"/>
    <property type="molecule type" value="Genomic_DNA"/>
</dbReference>
<dbReference type="SUPFAM" id="SSF54523">
    <property type="entry name" value="Pili subunits"/>
    <property type="match status" value="1"/>
</dbReference>
<keyword evidence="2" id="KW-0488">Methylation</keyword>
<gene>
    <name evidence="7" type="ORF">A2920_02320</name>
</gene>
<dbReference type="Proteomes" id="UP000179283">
    <property type="component" value="Unassembled WGS sequence"/>
</dbReference>
<evidence type="ECO:0000313" key="8">
    <source>
        <dbReference type="Proteomes" id="UP000179283"/>
    </source>
</evidence>
<feature type="transmembrane region" description="Helical" evidence="6">
    <location>
        <begin position="12"/>
        <end position="30"/>
    </location>
</feature>
<evidence type="ECO:0000256" key="1">
    <source>
        <dbReference type="ARBA" id="ARBA00004167"/>
    </source>
</evidence>
<dbReference type="PROSITE" id="PS00409">
    <property type="entry name" value="PROKAR_NTER_METHYL"/>
    <property type="match status" value="1"/>
</dbReference>
<evidence type="ECO:0000256" key="6">
    <source>
        <dbReference type="SAM" id="Phobius"/>
    </source>
</evidence>
<evidence type="ECO:0000313" key="7">
    <source>
        <dbReference type="EMBL" id="OHB03184.1"/>
    </source>
</evidence>
<dbReference type="GO" id="GO:0015627">
    <property type="term" value="C:type II protein secretion system complex"/>
    <property type="evidence" value="ECO:0007669"/>
    <property type="project" value="InterPro"/>
</dbReference>
<dbReference type="AlphaFoldDB" id="A0A1G2U128"/>
<dbReference type="PANTHER" id="PTHR30093:SF44">
    <property type="entry name" value="TYPE II SECRETION SYSTEM CORE PROTEIN G"/>
    <property type="match status" value="1"/>
</dbReference>
<organism evidence="7 8">
    <name type="scientific">Candidatus Zambryskibacteria bacterium RIFCSPLOWO2_01_FULL_43_17</name>
    <dbReference type="NCBI Taxonomy" id="1802760"/>
    <lineage>
        <taxon>Bacteria</taxon>
        <taxon>Candidatus Zambryskiibacteriota</taxon>
    </lineage>
</organism>
<dbReference type="PANTHER" id="PTHR30093">
    <property type="entry name" value="GENERAL SECRETION PATHWAY PROTEIN G"/>
    <property type="match status" value="1"/>
</dbReference>
<evidence type="ECO:0000256" key="5">
    <source>
        <dbReference type="ARBA" id="ARBA00023136"/>
    </source>
</evidence>
<dbReference type="InterPro" id="IPR045584">
    <property type="entry name" value="Pilin-like"/>
</dbReference>
<sequence length="152" mass="15575">MNRQKGFTLIELLVVIAIIGVLSAIVMSSLSNARENGANASIKSNMASLRSQVELYNDKNNNYGTQANACTTAGSVFVVDAKVASMISQVQSSAGVTPSCRSGPNPTTSWAVSAQLKGGLGHWCIDSTGISKLRTTVQGPVTAPPSSAGGGC</sequence>
<evidence type="ECO:0000256" key="2">
    <source>
        <dbReference type="ARBA" id="ARBA00022481"/>
    </source>
</evidence>
<evidence type="ECO:0000256" key="4">
    <source>
        <dbReference type="ARBA" id="ARBA00022989"/>
    </source>
</evidence>
<dbReference type="PRINTS" id="PR00813">
    <property type="entry name" value="BCTERIALGSPG"/>
</dbReference>
<evidence type="ECO:0000256" key="3">
    <source>
        <dbReference type="ARBA" id="ARBA00022692"/>
    </source>
</evidence>
<evidence type="ECO:0008006" key="9">
    <source>
        <dbReference type="Google" id="ProtNLM"/>
    </source>
</evidence>
<dbReference type="InterPro" id="IPR000983">
    <property type="entry name" value="Bac_GSPG_pilin"/>
</dbReference>
<dbReference type="InterPro" id="IPR012902">
    <property type="entry name" value="N_methyl_site"/>
</dbReference>
<keyword evidence="5 6" id="KW-0472">Membrane</keyword>
<protein>
    <recommendedName>
        <fullName evidence="9">Type II secretion system protein GspG C-terminal domain-containing protein</fullName>
    </recommendedName>
</protein>
<dbReference type="Pfam" id="PF07963">
    <property type="entry name" value="N_methyl"/>
    <property type="match status" value="1"/>
</dbReference>
<keyword evidence="4 6" id="KW-1133">Transmembrane helix</keyword>
<keyword evidence="3 6" id="KW-0812">Transmembrane</keyword>
<accession>A0A1G2U128</accession>
<name>A0A1G2U128_9BACT</name>
<reference evidence="7 8" key="1">
    <citation type="journal article" date="2016" name="Nat. Commun.">
        <title>Thousands of microbial genomes shed light on interconnected biogeochemical processes in an aquifer system.</title>
        <authorList>
            <person name="Anantharaman K."/>
            <person name="Brown C.T."/>
            <person name="Hug L.A."/>
            <person name="Sharon I."/>
            <person name="Castelle C.J."/>
            <person name="Probst A.J."/>
            <person name="Thomas B.C."/>
            <person name="Singh A."/>
            <person name="Wilkins M.J."/>
            <person name="Karaoz U."/>
            <person name="Brodie E.L."/>
            <person name="Williams K.H."/>
            <person name="Hubbard S.S."/>
            <person name="Banfield J.F."/>
        </authorList>
    </citation>
    <scope>NUCLEOTIDE SEQUENCE [LARGE SCALE GENOMIC DNA]</scope>
</reference>
<dbReference type="Gene3D" id="3.30.700.10">
    <property type="entry name" value="Glycoprotein, Type 4 Pilin"/>
    <property type="match status" value="1"/>
</dbReference>
<comment type="subcellular location">
    <subcellularLocation>
        <location evidence="1">Membrane</location>
        <topology evidence="1">Single-pass membrane protein</topology>
    </subcellularLocation>
</comment>
<dbReference type="NCBIfam" id="TIGR02532">
    <property type="entry name" value="IV_pilin_GFxxxE"/>
    <property type="match status" value="1"/>
</dbReference>
<dbReference type="GO" id="GO:0015628">
    <property type="term" value="P:protein secretion by the type II secretion system"/>
    <property type="evidence" value="ECO:0007669"/>
    <property type="project" value="InterPro"/>
</dbReference>
<dbReference type="GO" id="GO:0016020">
    <property type="term" value="C:membrane"/>
    <property type="evidence" value="ECO:0007669"/>
    <property type="project" value="UniProtKB-SubCell"/>
</dbReference>
<comment type="caution">
    <text evidence="7">The sequence shown here is derived from an EMBL/GenBank/DDBJ whole genome shotgun (WGS) entry which is preliminary data.</text>
</comment>